<dbReference type="FunFam" id="1.10.10.410:FF:000001">
    <property type="entry name" value="Aspartyl/glutamyl-tRNA(Asn/Gln) amidotransferase subunit B"/>
    <property type="match status" value="1"/>
</dbReference>
<reference evidence="13" key="1">
    <citation type="journal article" date="2020" name="Biotechnol. Biofuels">
        <title>New insights from the biogas microbiome by comprehensive genome-resolved metagenomics of nearly 1600 species originating from multiple anaerobic digesters.</title>
        <authorList>
            <person name="Campanaro S."/>
            <person name="Treu L."/>
            <person name="Rodriguez-R L.M."/>
            <person name="Kovalovszki A."/>
            <person name="Ziels R.M."/>
            <person name="Maus I."/>
            <person name="Zhu X."/>
            <person name="Kougias P.G."/>
            <person name="Basile A."/>
            <person name="Luo G."/>
            <person name="Schluter A."/>
            <person name="Konstantinidis K.T."/>
            <person name="Angelidaki I."/>
        </authorList>
    </citation>
    <scope>NUCLEOTIDE SEQUENCE</scope>
    <source>
        <strain evidence="13">AS06rmzACSIP_7</strain>
    </source>
</reference>
<evidence type="ECO:0000256" key="9">
    <source>
        <dbReference type="ARBA" id="ARBA00047380"/>
    </source>
</evidence>
<dbReference type="InterPro" id="IPR017958">
    <property type="entry name" value="Gln-tRNA_amidoTrfase_suB_CS"/>
</dbReference>
<keyword evidence="5 11" id="KW-0547">Nucleotide-binding</keyword>
<dbReference type="NCBIfam" id="NF004014">
    <property type="entry name" value="PRK05477.1-4"/>
    <property type="match status" value="1"/>
</dbReference>
<sequence length="482" mass="54345">MDHGEFEGVIGLEVHAQLLTDTKIFCGCSTKFGGEPNSHTCPTCMGLPGALPVLNKKVVDFAVKLGLALHCDINRRSIFARKNYYYPDLPKGYQISQYEEPICTDGYLDIYLDGNKKRIRVKRVHMEEDAGKLVHEGTIESSSYSLVDYNRSSVPLLEIVSEPDIETPGEAVLYLKMLRDVLLYLEICDGNMEEGSFRCDANVSVRKKGVSDLGTRTELKNLNSFRFIERSLAYEMERQIGVIVGGGEVVQETRLFNAEEGATYSMRGKEEAHDYRYFPEPDLLPLTVDDQWVDRIRQSLPELPMEKMDRFMTEHGLPKYDVEILASDKELADYFEETIGLFPEPKTVSNWIMTELLRELKSGNVSPKRSPLSPANLAELLVLIKDGTISIKIGKEIFPELFRSSVSPKSLVEKKGLLQISDESAIVATIDRVIDRFPKEVADFRGGKEKLLGFFVGQVMKETKGKANPKLLNELLARRLKG</sequence>
<evidence type="ECO:0000256" key="5">
    <source>
        <dbReference type="ARBA" id="ARBA00022741"/>
    </source>
</evidence>
<evidence type="ECO:0000256" key="7">
    <source>
        <dbReference type="ARBA" id="ARBA00022917"/>
    </source>
</evidence>
<evidence type="ECO:0000259" key="12">
    <source>
        <dbReference type="SMART" id="SM00845"/>
    </source>
</evidence>
<gene>
    <name evidence="11 13" type="primary">gatB</name>
    <name evidence="13" type="ORF">GXY80_03740</name>
</gene>
<dbReference type="Pfam" id="PF02637">
    <property type="entry name" value="GatB_Yqey"/>
    <property type="match status" value="1"/>
</dbReference>
<dbReference type="PROSITE" id="PS01234">
    <property type="entry name" value="GATB"/>
    <property type="match status" value="1"/>
</dbReference>
<dbReference type="NCBIfam" id="TIGR00133">
    <property type="entry name" value="gatB"/>
    <property type="match status" value="1"/>
</dbReference>
<dbReference type="SUPFAM" id="SSF55931">
    <property type="entry name" value="Glutamine synthetase/guanido kinase"/>
    <property type="match status" value="1"/>
</dbReference>
<name>A0A971M2G9_9BACT</name>
<dbReference type="GO" id="GO:0006412">
    <property type="term" value="P:translation"/>
    <property type="evidence" value="ECO:0007669"/>
    <property type="project" value="UniProtKB-UniRule"/>
</dbReference>
<evidence type="ECO:0000256" key="10">
    <source>
        <dbReference type="ARBA" id="ARBA00047913"/>
    </source>
</evidence>
<comment type="subunit">
    <text evidence="2 11">Heterotrimer of A, B and C subunits.</text>
</comment>
<dbReference type="InterPro" id="IPR014746">
    <property type="entry name" value="Gln_synth/guanido_kin_cat_dom"/>
</dbReference>
<feature type="domain" description="Asn/Gln amidotransferase" evidence="12">
    <location>
        <begin position="333"/>
        <end position="480"/>
    </location>
</feature>
<dbReference type="InterPro" id="IPR006075">
    <property type="entry name" value="Asn/Gln-tRNA_Trfase_suB/E_cat"/>
</dbReference>
<evidence type="ECO:0000256" key="3">
    <source>
        <dbReference type="ARBA" id="ARBA00016923"/>
    </source>
</evidence>
<dbReference type="InterPro" id="IPR018027">
    <property type="entry name" value="Asn/Gln_amidotransferase"/>
</dbReference>
<dbReference type="HAMAP" id="MF_00121">
    <property type="entry name" value="GatB"/>
    <property type="match status" value="1"/>
</dbReference>
<accession>A0A971M2G9</accession>
<dbReference type="EMBL" id="JAAYEE010000067">
    <property type="protein sequence ID" value="NLW34583.1"/>
    <property type="molecule type" value="Genomic_DNA"/>
</dbReference>
<dbReference type="GO" id="GO:0050567">
    <property type="term" value="F:glutaminyl-tRNA synthase (glutamine-hydrolyzing) activity"/>
    <property type="evidence" value="ECO:0007669"/>
    <property type="project" value="UniProtKB-UniRule"/>
</dbReference>
<evidence type="ECO:0000256" key="1">
    <source>
        <dbReference type="ARBA" id="ARBA00005306"/>
    </source>
</evidence>
<proteinExistence type="inferred from homology"/>
<dbReference type="PANTHER" id="PTHR11659">
    <property type="entry name" value="GLUTAMYL-TRNA GLN AMIDOTRANSFERASE SUBUNIT B MITOCHONDRIAL AND PROKARYOTIC PET112-RELATED"/>
    <property type="match status" value="1"/>
</dbReference>
<dbReference type="FunFam" id="1.10.150.380:FF:000001">
    <property type="entry name" value="Aspartyl/glutamyl-tRNA(Asn/Gln) amidotransferase subunit B"/>
    <property type="match status" value="1"/>
</dbReference>
<evidence type="ECO:0000256" key="4">
    <source>
        <dbReference type="ARBA" id="ARBA00022598"/>
    </source>
</evidence>
<dbReference type="InterPro" id="IPR042114">
    <property type="entry name" value="GatB_C_1"/>
</dbReference>
<dbReference type="Proteomes" id="UP000777265">
    <property type="component" value="Unassembled WGS sequence"/>
</dbReference>
<comment type="function">
    <text evidence="8 11">Allows the formation of correctly charged Asn-tRNA(Asn) or Gln-tRNA(Gln) through the transamidation of misacylated Asp-tRNA(Asn) or Glu-tRNA(Gln) in organisms which lack either or both of asparaginyl-tRNA or glutaminyl-tRNA synthetases. The reaction takes place in the presence of glutamine and ATP through an activated phospho-Asp-tRNA(Asn) or phospho-Glu-tRNA(Gln).</text>
</comment>
<comment type="catalytic activity">
    <reaction evidence="10 11">
        <text>L-glutamyl-tRNA(Gln) + L-glutamine + ATP + H2O = L-glutaminyl-tRNA(Gln) + L-glutamate + ADP + phosphate + H(+)</text>
        <dbReference type="Rhea" id="RHEA:17521"/>
        <dbReference type="Rhea" id="RHEA-COMP:9681"/>
        <dbReference type="Rhea" id="RHEA-COMP:9684"/>
        <dbReference type="ChEBI" id="CHEBI:15377"/>
        <dbReference type="ChEBI" id="CHEBI:15378"/>
        <dbReference type="ChEBI" id="CHEBI:29985"/>
        <dbReference type="ChEBI" id="CHEBI:30616"/>
        <dbReference type="ChEBI" id="CHEBI:43474"/>
        <dbReference type="ChEBI" id="CHEBI:58359"/>
        <dbReference type="ChEBI" id="CHEBI:78520"/>
        <dbReference type="ChEBI" id="CHEBI:78521"/>
        <dbReference type="ChEBI" id="CHEBI:456216"/>
    </reaction>
</comment>
<dbReference type="NCBIfam" id="NF004012">
    <property type="entry name" value="PRK05477.1-2"/>
    <property type="match status" value="1"/>
</dbReference>
<dbReference type="GO" id="GO:0070681">
    <property type="term" value="P:glutaminyl-tRNAGln biosynthesis via transamidation"/>
    <property type="evidence" value="ECO:0007669"/>
    <property type="project" value="TreeGrafter"/>
</dbReference>
<dbReference type="Gene3D" id="1.10.10.410">
    <property type="match status" value="1"/>
</dbReference>
<dbReference type="EC" id="6.3.5.-" evidence="11"/>
<dbReference type="Pfam" id="PF02934">
    <property type="entry name" value="GatB_N"/>
    <property type="match status" value="1"/>
</dbReference>
<evidence type="ECO:0000256" key="2">
    <source>
        <dbReference type="ARBA" id="ARBA00011123"/>
    </source>
</evidence>
<dbReference type="InterPro" id="IPR004413">
    <property type="entry name" value="GatB"/>
</dbReference>
<keyword evidence="4 11" id="KW-0436">Ligase</keyword>
<dbReference type="AlphaFoldDB" id="A0A971M2G9"/>
<comment type="similarity">
    <text evidence="1 11">Belongs to the GatB/GatE family. GatB subfamily.</text>
</comment>
<evidence type="ECO:0000313" key="14">
    <source>
        <dbReference type="Proteomes" id="UP000777265"/>
    </source>
</evidence>
<evidence type="ECO:0000256" key="8">
    <source>
        <dbReference type="ARBA" id="ARBA00024799"/>
    </source>
</evidence>
<dbReference type="InterPro" id="IPR003789">
    <property type="entry name" value="Asn/Gln_tRNA_amidoTrase-B-like"/>
</dbReference>
<dbReference type="GO" id="GO:0005524">
    <property type="term" value="F:ATP binding"/>
    <property type="evidence" value="ECO:0007669"/>
    <property type="project" value="UniProtKB-KW"/>
</dbReference>
<dbReference type="Gene3D" id="1.10.150.380">
    <property type="entry name" value="GatB domain, N-terminal subdomain"/>
    <property type="match status" value="1"/>
</dbReference>
<evidence type="ECO:0000313" key="13">
    <source>
        <dbReference type="EMBL" id="NLW34583.1"/>
    </source>
</evidence>
<keyword evidence="7 11" id="KW-0648">Protein biosynthesis</keyword>
<organism evidence="13 14">
    <name type="scientific">Syntrophorhabdus aromaticivorans</name>
    <dbReference type="NCBI Taxonomy" id="328301"/>
    <lineage>
        <taxon>Bacteria</taxon>
        <taxon>Pseudomonadati</taxon>
        <taxon>Thermodesulfobacteriota</taxon>
        <taxon>Syntrophorhabdia</taxon>
        <taxon>Syntrophorhabdales</taxon>
        <taxon>Syntrophorhabdaceae</taxon>
        <taxon>Syntrophorhabdus</taxon>
    </lineage>
</organism>
<dbReference type="SMART" id="SM00845">
    <property type="entry name" value="GatB_Yqey"/>
    <property type="match status" value="1"/>
</dbReference>
<keyword evidence="6 11" id="KW-0067">ATP-binding</keyword>
<dbReference type="InterPro" id="IPR023168">
    <property type="entry name" value="GatB_Yqey_C_2"/>
</dbReference>
<comment type="catalytic activity">
    <reaction evidence="9 11">
        <text>L-aspartyl-tRNA(Asn) + L-glutamine + ATP + H2O = L-asparaginyl-tRNA(Asn) + L-glutamate + ADP + phosphate + 2 H(+)</text>
        <dbReference type="Rhea" id="RHEA:14513"/>
        <dbReference type="Rhea" id="RHEA-COMP:9674"/>
        <dbReference type="Rhea" id="RHEA-COMP:9677"/>
        <dbReference type="ChEBI" id="CHEBI:15377"/>
        <dbReference type="ChEBI" id="CHEBI:15378"/>
        <dbReference type="ChEBI" id="CHEBI:29985"/>
        <dbReference type="ChEBI" id="CHEBI:30616"/>
        <dbReference type="ChEBI" id="CHEBI:43474"/>
        <dbReference type="ChEBI" id="CHEBI:58359"/>
        <dbReference type="ChEBI" id="CHEBI:78515"/>
        <dbReference type="ChEBI" id="CHEBI:78516"/>
        <dbReference type="ChEBI" id="CHEBI:456216"/>
    </reaction>
</comment>
<dbReference type="SUPFAM" id="SSF89095">
    <property type="entry name" value="GatB/YqeY motif"/>
    <property type="match status" value="1"/>
</dbReference>
<protein>
    <recommendedName>
        <fullName evidence="3 11">Aspartyl/glutamyl-tRNA(Asn/Gln) amidotransferase subunit B</fullName>
        <shortName evidence="11">Asp/Glu-ADT subunit B</shortName>
        <ecNumber evidence="11">6.3.5.-</ecNumber>
    </recommendedName>
</protein>
<evidence type="ECO:0000256" key="11">
    <source>
        <dbReference type="HAMAP-Rule" id="MF_00121"/>
    </source>
</evidence>
<dbReference type="PANTHER" id="PTHR11659:SF0">
    <property type="entry name" value="GLUTAMYL-TRNA(GLN) AMIDOTRANSFERASE SUBUNIT B, MITOCHONDRIAL"/>
    <property type="match status" value="1"/>
</dbReference>
<dbReference type="InterPro" id="IPR017959">
    <property type="entry name" value="Asn/Gln-tRNA_amidoTrfase_suB/E"/>
</dbReference>
<reference evidence="13" key="2">
    <citation type="submission" date="2020-01" db="EMBL/GenBank/DDBJ databases">
        <authorList>
            <person name="Campanaro S."/>
        </authorList>
    </citation>
    <scope>NUCLEOTIDE SEQUENCE</scope>
    <source>
        <strain evidence="13">AS06rmzACSIP_7</strain>
    </source>
</reference>
<evidence type="ECO:0000256" key="6">
    <source>
        <dbReference type="ARBA" id="ARBA00022840"/>
    </source>
</evidence>
<comment type="caution">
    <text evidence="13">The sequence shown here is derived from an EMBL/GenBank/DDBJ whole genome shotgun (WGS) entry which is preliminary data.</text>
</comment>